<dbReference type="PANTHER" id="PTHR33434:SF2">
    <property type="entry name" value="FATTY ACID-BINDING PROTEIN TM_1468"/>
    <property type="match status" value="1"/>
</dbReference>
<gene>
    <name evidence="2" type="ORF">SAMN05443638_101129</name>
</gene>
<accession>A0A1M4SQ17</accession>
<dbReference type="Proteomes" id="UP000184035">
    <property type="component" value="Unassembled WGS sequence"/>
</dbReference>
<dbReference type="Gene3D" id="3.40.50.10170">
    <property type="match status" value="1"/>
</dbReference>
<dbReference type="PANTHER" id="PTHR33434">
    <property type="entry name" value="DEGV DOMAIN-CONTAINING PROTEIN DR_1986-RELATED"/>
    <property type="match status" value="1"/>
</dbReference>
<proteinExistence type="predicted"/>
<dbReference type="Pfam" id="PF02645">
    <property type="entry name" value="DegV"/>
    <property type="match status" value="1"/>
</dbReference>
<dbReference type="EMBL" id="FQVM01000001">
    <property type="protein sequence ID" value="SHE34343.1"/>
    <property type="molecule type" value="Genomic_DNA"/>
</dbReference>
<dbReference type="InterPro" id="IPR003797">
    <property type="entry name" value="DegV"/>
</dbReference>
<name>A0A1M4SQ17_9CLOT</name>
<dbReference type="STRING" id="1533.SAMN05443638_101129"/>
<dbReference type="GO" id="GO:0008289">
    <property type="term" value="F:lipid binding"/>
    <property type="evidence" value="ECO:0007669"/>
    <property type="project" value="UniProtKB-KW"/>
</dbReference>
<dbReference type="OrthoDB" id="9780216at2"/>
<sequence length="279" mass="31171">MEKIKIVTDSTVDIPMEILKKHDVEVLPLLINFGEESYLDGVDITTKEMLDKVQELDMLPNTAQIIPNRFCECYDKYLKEGYKILVLTLSSKMSGTYQSACIAKKMVESEDIVVIDSQNVTSGLGVLVLKAIKLRDEGLSIKEIEKQILESIPYVKSALGFESLEHLIRGGRLSKTVGVIGSVLGIRLILEVKDGQMAVKEKVRGSKKAVKEIIENFEKMGHKEDEAVVLLHIENKDIYEPLKEYLENNNIKYIDAEVGCTVGVHSGPKACGLFFISNH</sequence>
<keyword evidence="3" id="KW-1185">Reference proteome</keyword>
<dbReference type="AlphaFoldDB" id="A0A1M4SQ17"/>
<evidence type="ECO:0000313" key="3">
    <source>
        <dbReference type="Proteomes" id="UP000184035"/>
    </source>
</evidence>
<reference evidence="2 3" key="1">
    <citation type="submission" date="2016-11" db="EMBL/GenBank/DDBJ databases">
        <authorList>
            <person name="Jaros S."/>
            <person name="Januszkiewicz K."/>
            <person name="Wedrychowicz H."/>
        </authorList>
    </citation>
    <scope>NUCLEOTIDE SEQUENCE [LARGE SCALE GENOMIC DNA]</scope>
    <source>
        <strain evidence="2 3">DSM 2631</strain>
    </source>
</reference>
<dbReference type="PROSITE" id="PS51482">
    <property type="entry name" value="DEGV"/>
    <property type="match status" value="1"/>
</dbReference>
<dbReference type="NCBIfam" id="TIGR00762">
    <property type="entry name" value="DegV"/>
    <property type="match status" value="1"/>
</dbReference>
<dbReference type="InterPro" id="IPR050270">
    <property type="entry name" value="DegV_domain_contain"/>
</dbReference>
<dbReference type="InterPro" id="IPR043168">
    <property type="entry name" value="DegV_C"/>
</dbReference>
<organism evidence="2 3">
    <name type="scientific">Clostridium fallax</name>
    <dbReference type="NCBI Taxonomy" id="1533"/>
    <lineage>
        <taxon>Bacteria</taxon>
        <taxon>Bacillati</taxon>
        <taxon>Bacillota</taxon>
        <taxon>Clostridia</taxon>
        <taxon>Eubacteriales</taxon>
        <taxon>Clostridiaceae</taxon>
        <taxon>Clostridium</taxon>
    </lineage>
</organism>
<protein>
    <submittedName>
        <fullName evidence="2">EDD domain protein, DegV family</fullName>
    </submittedName>
</protein>
<keyword evidence="1" id="KW-0446">Lipid-binding</keyword>
<dbReference type="SUPFAM" id="SSF82549">
    <property type="entry name" value="DAK1/DegV-like"/>
    <property type="match status" value="1"/>
</dbReference>
<evidence type="ECO:0000313" key="2">
    <source>
        <dbReference type="EMBL" id="SHE34343.1"/>
    </source>
</evidence>
<evidence type="ECO:0000256" key="1">
    <source>
        <dbReference type="ARBA" id="ARBA00023121"/>
    </source>
</evidence>
<dbReference type="RefSeq" id="WP_072892290.1">
    <property type="nucleotide sequence ID" value="NZ_FQVM01000001.1"/>
</dbReference>
<dbReference type="Gene3D" id="3.30.1180.10">
    <property type="match status" value="1"/>
</dbReference>